<accession>A0A541AZ06</accession>
<keyword evidence="1" id="KW-0472">Membrane</keyword>
<sequence length="62" mass="5987">MSVPPPDPLLSLRSAVLLLIAVLIGIGVGVLTVFAGQPGATAVIAGGGAAGASLLALEKLIR</sequence>
<evidence type="ECO:0000313" key="2">
    <source>
        <dbReference type="EMBL" id="TQF65298.1"/>
    </source>
</evidence>
<keyword evidence="1" id="KW-0812">Transmembrane</keyword>
<organism evidence="2 3">
    <name type="scientific">Rhodococcus spelaei</name>
    <dbReference type="NCBI Taxonomy" id="2546320"/>
    <lineage>
        <taxon>Bacteria</taxon>
        <taxon>Bacillati</taxon>
        <taxon>Actinomycetota</taxon>
        <taxon>Actinomycetes</taxon>
        <taxon>Mycobacteriales</taxon>
        <taxon>Nocardiaceae</taxon>
        <taxon>Rhodococcus</taxon>
    </lineage>
</organism>
<name>A0A541AZ06_9NOCA</name>
<comment type="caution">
    <text evidence="2">The sequence shown here is derived from an EMBL/GenBank/DDBJ whole genome shotgun (WGS) entry which is preliminary data.</text>
</comment>
<gene>
    <name evidence="2" type="ORF">FK531_22015</name>
</gene>
<evidence type="ECO:0000256" key="1">
    <source>
        <dbReference type="SAM" id="Phobius"/>
    </source>
</evidence>
<dbReference type="Proteomes" id="UP000316256">
    <property type="component" value="Unassembled WGS sequence"/>
</dbReference>
<feature type="transmembrane region" description="Helical" evidence="1">
    <location>
        <begin position="12"/>
        <end position="34"/>
    </location>
</feature>
<protein>
    <submittedName>
        <fullName evidence="2">Uncharacterized protein</fullName>
    </submittedName>
</protein>
<dbReference type="AlphaFoldDB" id="A0A541AZ06"/>
<proteinExistence type="predicted"/>
<keyword evidence="3" id="KW-1185">Reference proteome</keyword>
<evidence type="ECO:0000313" key="3">
    <source>
        <dbReference type="Proteomes" id="UP000316256"/>
    </source>
</evidence>
<dbReference type="EMBL" id="VIGH01000014">
    <property type="protein sequence ID" value="TQF65298.1"/>
    <property type="molecule type" value="Genomic_DNA"/>
</dbReference>
<reference evidence="2 3" key="1">
    <citation type="submission" date="2019-06" db="EMBL/GenBank/DDBJ databases">
        <title>Rhodococcus spaelei sp. nov., isolated from a cave.</title>
        <authorList>
            <person name="Lee S.D."/>
        </authorList>
    </citation>
    <scope>NUCLEOTIDE SEQUENCE [LARGE SCALE GENOMIC DNA]</scope>
    <source>
        <strain evidence="2 3">C9-5</strain>
    </source>
</reference>
<keyword evidence="1" id="KW-1133">Transmembrane helix</keyword>